<dbReference type="InterPro" id="IPR041588">
    <property type="entry name" value="Integrase_H2C2"/>
</dbReference>
<keyword evidence="15" id="KW-1185">Reference proteome</keyword>
<dbReference type="Gene3D" id="3.30.70.270">
    <property type="match status" value="2"/>
</dbReference>
<dbReference type="SUPFAM" id="SSF63748">
    <property type="entry name" value="Tudor/PWWP/MBT"/>
    <property type="match status" value="1"/>
</dbReference>
<feature type="compositionally biased region" description="Polar residues" evidence="9">
    <location>
        <begin position="1188"/>
        <end position="1208"/>
    </location>
</feature>
<gene>
    <name evidence="14" type="ORF">NTJ_08671</name>
</gene>
<evidence type="ECO:0000256" key="7">
    <source>
        <dbReference type="ARBA" id="ARBA00022918"/>
    </source>
</evidence>
<keyword evidence="4" id="KW-0540">Nuclease</keyword>
<dbReference type="Proteomes" id="UP001307889">
    <property type="component" value="Chromosome 6"/>
</dbReference>
<evidence type="ECO:0000256" key="9">
    <source>
        <dbReference type="SAM" id="MobiDB-lite"/>
    </source>
</evidence>
<evidence type="ECO:0000256" key="6">
    <source>
        <dbReference type="ARBA" id="ARBA00022801"/>
    </source>
</evidence>
<keyword evidence="2" id="KW-0808">Transferase</keyword>
<dbReference type="CDD" id="cd09274">
    <property type="entry name" value="RNase_HI_RT_Ty3"/>
    <property type="match status" value="1"/>
</dbReference>
<dbReference type="PANTHER" id="PTHR37984">
    <property type="entry name" value="PROTEIN CBG26694"/>
    <property type="match status" value="1"/>
</dbReference>
<feature type="domain" description="Tudor" evidence="11">
    <location>
        <begin position="1360"/>
        <end position="1419"/>
    </location>
</feature>
<dbReference type="InterPro" id="IPR000571">
    <property type="entry name" value="Znf_CCCH"/>
</dbReference>
<dbReference type="EC" id="2.7.7.49" evidence="1"/>
<reference evidence="14 15" key="1">
    <citation type="submission" date="2023-09" db="EMBL/GenBank/DDBJ databases">
        <title>Nesidiocoris tenuis whole genome shotgun sequence.</title>
        <authorList>
            <person name="Shibata T."/>
            <person name="Shimoda M."/>
            <person name="Kobayashi T."/>
            <person name="Uehara T."/>
        </authorList>
    </citation>
    <scope>NUCLEOTIDE SEQUENCE [LARGE SCALE GENOMIC DNA]</scope>
    <source>
        <strain evidence="14 15">Japan</strain>
    </source>
</reference>
<dbReference type="InterPro" id="IPR050951">
    <property type="entry name" value="Retrovirus_Pol_polyprotein"/>
</dbReference>
<evidence type="ECO:0000256" key="5">
    <source>
        <dbReference type="ARBA" id="ARBA00022759"/>
    </source>
</evidence>
<evidence type="ECO:0000259" key="13">
    <source>
        <dbReference type="PROSITE" id="PS50994"/>
    </source>
</evidence>
<dbReference type="InterPro" id="IPR001584">
    <property type="entry name" value="Integrase_cat-core"/>
</dbReference>
<dbReference type="InterPro" id="IPR043502">
    <property type="entry name" value="DNA/RNA_pol_sf"/>
</dbReference>
<dbReference type="Gene3D" id="3.10.20.370">
    <property type="match status" value="1"/>
</dbReference>
<evidence type="ECO:0000313" key="15">
    <source>
        <dbReference type="Proteomes" id="UP001307889"/>
    </source>
</evidence>
<keyword evidence="5" id="KW-0255">Endonuclease</keyword>
<evidence type="ECO:0000259" key="10">
    <source>
        <dbReference type="PROSITE" id="PS50103"/>
    </source>
</evidence>
<dbReference type="Gene3D" id="3.10.10.10">
    <property type="entry name" value="HIV Type 1 Reverse Transcriptase, subunit A, domain 1"/>
    <property type="match status" value="1"/>
</dbReference>
<dbReference type="PROSITE" id="PS50878">
    <property type="entry name" value="RT_POL"/>
    <property type="match status" value="1"/>
</dbReference>
<feature type="domain" description="Integrase catalytic" evidence="13">
    <location>
        <begin position="651"/>
        <end position="812"/>
    </location>
</feature>
<dbReference type="Gene3D" id="1.10.340.70">
    <property type="match status" value="1"/>
</dbReference>
<dbReference type="SMART" id="SM00333">
    <property type="entry name" value="TUDOR"/>
    <property type="match status" value="1"/>
</dbReference>
<accession>A0ABN7AUJ3</accession>
<dbReference type="PROSITE" id="PS50994">
    <property type="entry name" value="INTEGRASE"/>
    <property type="match status" value="1"/>
</dbReference>
<protein>
    <recommendedName>
        <fullName evidence="1">RNA-directed DNA polymerase</fullName>
        <ecNumber evidence="1">2.7.7.49</ecNumber>
    </recommendedName>
</protein>
<organism evidence="14 15">
    <name type="scientific">Nesidiocoris tenuis</name>
    <dbReference type="NCBI Taxonomy" id="355587"/>
    <lineage>
        <taxon>Eukaryota</taxon>
        <taxon>Metazoa</taxon>
        <taxon>Ecdysozoa</taxon>
        <taxon>Arthropoda</taxon>
        <taxon>Hexapoda</taxon>
        <taxon>Insecta</taxon>
        <taxon>Pterygota</taxon>
        <taxon>Neoptera</taxon>
        <taxon>Paraneoptera</taxon>
        <taxon>Hemiptera</taxon>
        <taxon>Heteroptera</taxon>
        <taxon>Panheteroptera</taxon>
        <taxon>Cimicomorpha</taxon>
        <taxon>Miridae</taxon>
        <taxon>Dicyphina</taxon>
        <taxon>Nesidiocoris</taxon>
    </lineage>
</organism>
<evidence type="ECO:0000259" key="12">
    <source>
        <dbReference type="PROSITE" id="PS50878"/>
    </source>
</evidence>
<dbReference type="Pfam" id="PF17921">
    <property type="entry name" value="Integrase_H2C2"/>
    <property type="match status" value="1"/>
</dbReference>
<dbReference type="SUPFAM" id="SSF53098">
    <property type="entry name" value="Ribonuclease H-like"/>
    <property type="match status" value="1"/>
</dbReference>
<dbReference type="Pfam" id="PF00567">
    <property type="entry name" value="TUDOR"/>
    <property type="match status" value="1"/>
</dbReference>
<dbReference type="InterPro" id="IPR035437">
    <property type="entry name" value="SNase_OB-fold_sf"/>
</dbReference>
<keyword evidence="6" id="KW-0378">Hydrolase</keyword>
<dbReference type="InterPro" id="IPR000477">
    <property type="entry name" value="RT_dom"/>
</dbReference>
<dbReference type="Gene3D" id="3.30.420.10">
    <property type="entry name" value="Ribonuclease H-like superfamily/Ribonuclease H"/>
    <property type="match status" value="1"/>
</dbReference>
<evidence type="ECO:0000256" key="1">
    <source>
        <dbReference type="ARBA" id="ARBA00012493"/>
    </source>
</evidence>
<dbReference type="EMBL" id="AP028914">
    <property type="protein sequence ID" value="BES95862.1"/>
    <property type="molecule type" value="Genomic_DNA"/>
</dbReference>
<keyword evidence="8" id="KW-0863">Zinc-finger</keyword>
<evidence type="ECO:0000256" key="2">
    <source>
        <dbReference type="ARBA" id="ARBA00022679"/>
    </source>
</evidence>
<feature type="domain" description="C3H1-type" evidence="10">
    <location>
        <begin position="1249"/>
        <end position="1276"/>
    </location>
</feature>
<keyword evidence="7 14" id="KW-0695">RNA-directed DNA polymerase</keyword>
<dbReference type="GO" id="GO:0003964">
    <property type="term" value="F:RNA-directed DNA polymerase activity"/>
    <property type="evidence" value="ECO:0007669"/>
    <property type="project" value="UniProtKB-KW"/>
</dbReference>
<feature type="region of interest" description="Disordered" evidence="9">
    <location>
        <begin position="1179"/>
        <end position="1214"/>
    </location>
</feature>
<proteinExistence type="predicted"/>
<evidence type="ECO:0000256" key="8">
    <source>
        <dbReference type="PROSITE-ProRule" id="PRU00723"/>
    </source>
</evidence>
<dbReference type="Pfam" id="PF00665">
    <property type="entry name" value="rve"/>
    <property type="match status" value="1"/>
</dbReference>
<dbReference type="InterPro" id="IPR002999">
    <property type="entry name" value="Tudor"/>
</dbReference>
<dbReference type="Gene3D" id="2.40.50.90">
    <property type="match status" value="1"/>
</dbReference>
<dbReference type="InterPro" id="IPR043128">
    <property type="entry name" value="Rev_trsase/Diguanyl_cyclase"/>
</dbReference>
<sequence length="1494" mass="169316">MVCNCTDHVVEFKNNSKMGHLQEIDLPVPSDVTVAATLADSAPHSSHTQSSKERQAFLSFLQAQAQGFEHWHELVDRLAPYVDVFSFPGFEKLGATSVVEHSIPTGDHKPVRTRQYKTPVKQKEIMERIVQEHLTEGIIRPGTGAWQSPCLLVPKRTLIDGETKLSWRMVVDFRKLNKITTPEFFPLPRVQECLDQMAGSQYFTTLDLRSGYHQVKIKEEDIEKTGFATHDGVWCFERMPFGLSNAPATFQRMAASLVKSLGSRRALAFLDDLVLFHESWEQQLDELCDLLQLFRQADLKLQLQKCHFLQKQVHYLGHIVSAEGIQPDDRKLEAVRNYPVPTSVKHVRAFVGLCSYYRRFVKSFASIAHPLTHLTKKDVHFQWGSEQQLAFETLKERLTSPPILAYPDFTSSFILATDASGCGVGAVLSQLHDGKEHPVAYASRALNKAEMNYSATELELLAIVYAVNYFHQYLWGSHFTIITDHAALRYLHQMKDSNSRIMRWSLLLEEYAYTPKYKKGTINSNADGLSRAFAVVETLSSDQFIAQQAQDSFCNRVKNTPKYCNTGDGVLAKHTRQGLRIVVPSSLRLKVLALNHSTPQGGHCGHRKTYQATSSKYFWPGMAKDVASFVRRCPQCALVKDHGRVKPPMGKFNDPKQAFEAISIDIVGPLPPTPDGFKYILTVIDQFSRFVQFYALKTQTAEEIAQKLVAHFCRFGTSKRLLSDQGRNLTSELVRHLCEFFQVDKVQTTAYHPAGNGRCERVHRTMARLLAHLVNDNQTDWEAKLPLAELVINSHVNETTTYPPFTVVFGRDMPTPARDDLTLSPSIEPYALQVEELRETLKQLFVTFQCNFQDVDVKVCASIMKEVQLVMNRLNVKMMDTENIVRAKAVVWLEPGLSKGMSMKYLSGETPWEFCLTYRNNIEFARAMDSARIDFDAKRLKPLQSPPTIGRFILVHQKKLFRGVIMKVTPSGEKMSVLDVDTHELSFVRAAEAYELPAKIAAFPAQTLRCCVNTSDAYLEKMWCKELRTAFKSWLDSNLLTVNVLQKLQVVTPPQVLIKLYIFNEESEQEVDLTYWINETVIAGMKKAVNLKEDILAVLEELDPFGSANELCQPTETTEVQEQQQEKIIAETVDEFVDPATKVSSWLSDCAQSSKTPERNRNGLVNKAIPQFEEPKFITASRSHKSSLDGNSMYKNPPSGQHSESGLQMSPDAPEFVPSRVARVVISGGNEDDDLQDLVADLSLEYQPKDDKRICRMFLEEGKCRRVHCKKEHVQRTNKWTDDSAEVCQEPFNHLDLPAEGTETYVKVEHVVSGHIFYITLNECYSSDEETSETLHEDLNAKTNATSPHPLLESLPIMGEYVLAMGIQRSLGPGKKWLRAEVKAVLDENTVEVFFVDFGNTEVVKTRDLRQIRPQFMHLPFQAVQTNLAFVVPKHDISRDAKRKLEQMIKGKELKAQIIRRDFANLELDVLLFDDDGITVNSKMIDLGFCTGSS</sequence>
<feature type="domain" description="Reverse transcriptase" evidence="12">
    <location>
        <begin position="134"/>
        <end position="320"/>
    </location>
</feature>
<keyword evidence="3" id="KW-0548">Nucleotidyltransferase</keyword>
<dbReference type="Pfam" id="PF00078">
    <property type="entry name" value="RVT_1"/>
    <property type="match status" value="1"/>
</dbReference>
<dbReference type="Gene3D" id="2.30.30.140">
    <property type="match status" value="1"/>
</dbReference>
<dbReference type="SUPFAM" id="SSF56672">
    <property type="entry name" value="DNA/RNA polymerases"/>
    <property type="match status" value="1"/>
</dbReference>
<evidence type="ECO:0000256" key="3">
    <source>
        <dbReference type="ARBA" id="ARBA00022695"/>
    </source>
</evidence>
<dbReference type="PANTHER" id="PTHR37984:SF5">
    <property type="entry name" value="PROTEIN NYNRIN-LIKE"/>
    <property type="match status" value="1"/>
</dbReference>
<dbReference type="InterPro" id="IPR036397">
    <property type="entry name" value="RNaseH_sf"/>
</dbReference>
<dbReference type="InterPro" id="IPR041373">
    <property type="entry name" value="RT_RNaseH"/>
</dbReference>
<evidence type="ECO:0000259" key="11">
    <source>
        <dbReference type="PROSITE" id="PS50304"/>
    </source>
</evidence>
<dbReference type="InterPro" id="IPR012337">
    <property type="entry name" value="RNaseH-like_sf"/>
</dbReference>
<evidence type="ECO:0000313" key="14">
    <source>
        <dbReference type="EMBL" id="BES95862.1"/>
    </source>
</evidence>
<dbReference type="CDD" id="cd01647">
    <property type="entry name" value="RT_LTR"/>
    <property type="match status" value="1"/>
</dbReference>
<dbReference type="PROSITE" id="PS50103">
    <property type="entry name" value="ZF_C3H1"/>
    <property type="match status" value="1"/>
</dbReference>
<evidence type="ECO:0000256" key="4">
    <source>
        <dbReference type="ARBA" id="ARBA00022722"/>
    </source>
</evidence>
<keyword evidence="8" id="KW-0479">Metal-binding</keyword>
<keyword evidence="8" id="KW-0862">Zinc</keyword>
<name>A0ABN7AUJ3_9HEMI</name>
<dbReference type="PROSITE" id="PS50304">
    <property type="entry name" value="TUDOR"/>
    <property type="match status" value="1"/>
</dbReference>
<dbReference type="Pfam" id="PF17917">
    <property type="entry name" value="RT_RNaseH"/>
    <property type="match status" value="1"/>
</dbReference>
<feature type="zinc finger region" description="C3H1-type" evidence="8">
    <location>
        <begin position="1249"/>
        <end position="1276"/>
    </location>
</feature>